<proteinExistence type="predicted"/>
<dbReference type="InterPro" id="IPR021190">
    <property type="entry name" value="Pept_M10A"/>
</dbReference>
<keyword evidence="2" id="KW-1185">Reference proteome</keyword>
<sequence length="242" mass="26197">MPAASPGQYLKWGASKRAGTSGGVVTWGFVAEGTPGTEYCEPYCQGESLGQLPHFFPSPQRDNRTVPMPIEQLQPVFQAAFDAWAAVADIRFRYTGIDDSRLPIDDPGAMQPMIRIGIWRHAGLAAYFCAAVAYPPGLRGSGVAGHVFLNANVGYQLSHGEEGERVGDFPCGGGLHMTDLYLLALRETGHTIGLADSMHPDSVMRRGDASATLRPTLLWRMPRADDVAGARFLYGPPTRHPE</sequence>
<reference evidence="1 2" key="1">
    <citation type="submission" date="2019-08" db="EMBL/GenBank/DDBJ databases">
        <authorList>
            <person name="Khan S.A."/>
            <person name="Jeon C.O."/>
            <person name="Jeong S.E."/>
        </authorList>
    </citation>
    <scope>NUCLEOTIDE SEQUENCE [LARGE SCALE GENOMIC DNA]</scope>
    <source>
        <strain evidence="2">IMCC1728</strain>
    </source>
</reference>
<comment type="caution">
    <text evidence="1">The sequence shown here is derived from an EMBL/GenBank/DDBJ whole genome shotgun (WGS) entry which is preliminary data.</text>
</comment>
<dbReference type="GO" id="GO:0004222">
    <property type="term" value="F:metalloendopeptidase activity"/>
    <property type="evidence" value="ECO:0007669"/>
    <property type="project" value="InterPro"/>
</dbReference>
<dbReference type="AlphaFoldDB" id="A0A5C6U1T9"/>
<organism evidence="1 2">
    <name type="scientific">Piscinibacter aquaticus</name>
    <dbReference type="NCBI Taxonomy" id="392597"/>
    <lineage>
        <taxon>Bacteria</taxon>
        <taxon>Pseudomonadati</taxon>
        <taxon>Pseudomonadota</taxon>
        <taxon>Betaproteobacteria</taxon>
        <taxon>Burkholderiales</taxon>
        <taxon>Sphaerotilaceae</taxon>
        <taxon>Piscinibacter</taxon>
    </lineage>
</organism>
<accession>A0A5C6U1T9</accession>
<dbReference type="GO" id="GO:0006508">
    <property type="term" value="P:proteolysis"/>
    <property type="evidence" value="ECO:0007669"/>
    <property type="project" value="InterPro"/>
</dbReference>
<name>A0A5C6U1T9_9BURK</name>
<evidence type="ECO:0000313" key="2">
    <source>
        <dbReference type="Proteomes" id="UP000321832"/>
    </source>
</evidence>
<dbReference type="InterPro" id="IPR024079">
    <property type="entry name" value="MetalloPept_cat_dom_sf"/>
</dbReference>
<dbReference type="SUPFAM" id="SSF55486">
    <property type="entry name" value="Metalloproteases ('zincins'), catalytic domain"/>
    <property type="match status" value="1"/>
</dbReference>
<dbReference type="Proteomes" id="UP000321832">
    <property type="component" value="Unassembled WGS sequence"/>
</dbReference>
<dbReference type="Gene3D" id="3.40.390.10">
    <property type="entry name" value="Collagenase (Catalytic Domain)"/>
    <property type="match status" value="1"/>
</dbReference>
<gene>
    <name evidence="1" type="ORF">FSC37_05730</name>
</gene>
<dbReference type="EMBL" id="VOPW01000001">
    <property type="protein sequence ID" value="TXC65728.1"/>
    <property type="molecule type" value="Genomic_DNA"/>
</dbReference>
<dbReference type="PRINTS" id="PR00138">
    <property type="entry name" value="MATRIXIN"/>
</dbReference>
<evidence type="ECO:0000313" key="1">
    <source>
        <dbReference type="EMBL" id="TXC65728.1"/>
    </source>
</evidence>
<protein>
    <submittedName>
        <fullName evidence="1">Uncharacterized protein</fullName>
    </submittedName>
</protein>
<dbReference type="GO" id="GO:0008270">
    <property type="term" value="F:zinc ion binding"/>
    <property type="evidence" value="ECO:0007669"/>
    <property type="project" value="InterPro"/>
</dbReference>